<dbReference type="InterPro" id="IPR021136">
    <property type="entry name" value="Flagellar_hook_control-like_C"/>
</dbReference>
<feature type="domain" description="Flagellar hook-length control protein-like C-terminal" evidence="2">
    <location>
        <begin position="376"/>
        <end position="451"/>
    </location>
</feature>
<evidence type="ECO:0000259" key="2">
    <source>
        <dbReference type="Pfam" id="PF02120"/>
    </source>
</evidence>
<dbReference type="Proteomes" id="UP000183987">
    <property type="component" value="Unassembled WGS sequence"/>
</dbReference>
<protein>
    <submittedName>
        <fullName evidence="3">Hook-length control protein FliK</fullName>
    </submittedName>
</protein>
<feature type="region of interest" description="Disordered" evidence="1">
    <location>
        <begin position="265"/>
        <end position="289"/>
    </location>
</feature>
<gene>
    <name evidence="3" type="ORF">SAMN05444339_103367</name>
</gene>
<keyword evidence="4" id="KW-1185">Reference proteome</keyword>
<dbReference type="InterPro" id="IPR038610">
    <property type="entry name" value="FliK-like_C_sf"/>
</dbReference>
<dbReference type="STRING" id="366533.SAMN05444339_103367"/>
<dbReference type="Pfam" id="PF02120">
    <property type="entry name" value="Flg_hook"/>
    <property type="match status" value="1"/>
</dbReference>
<evidence type="ECO:0000256" key="1">
    <source>
        <dbReference type="SAM" id="MobiDB-lite"/>
    </source>
</evidence>
<feature type="region of interest" description="Disordered" evidence="1">
    <location>
        <begin position="49"/>
        <end position="82"/>
    </location>
</feature>
<name>A0A1M4Z5R8_LOKAT</name>
<feature type="region of interest" description="Disordered" evidence="1">
    <location>
        <begin position="449"/>
        <end position="497"/>
    </location>
</feature>
<dbReference type="AlphaFoldDB" id="A0A1M4Z5R8"/>
<dbReference type="Gene3D" id="3.30.750.140">
    <property type="match status" value="1"/>
</dbReference>
<accession>A0A1M4Z5R8</accession>
<dbReference type="EMBL" id="FQUE01000003">
    <property type="protein sequence ID" value="SHF12946.1"/>
    <property type="molecule type" value="Genomic_DNA"/>
</dbReference>
<evidence type="ECO:0000313" key="3">
    <source>
        <dbReference type="EMBL" id="SHF12946.1"/>
    </source>
</evidence>
<reference evidence="4" key="1">
    <citation type="submission" date="2016-11" db="EMBL/GenBank/DDBJ databases">
        <authorList>
            <person name="Varghese N."/>
            <person name="Submissions S."/>
        </authorList>
    </citation>
    <scope>NUCLEOTIDE SEQUENCE [LARGE SCALE GENOMIC DNA]</scope>
    <source>
        <strain evidence="4">DSM 29326</strain>
    </source>
</reference>
<evidence type="ECO:0000313" key="4">
    <source>
        <dbReference type="Proteomes" id="UP000183987"/>
    </source>
</evidence>
<dbReference type="CDD" id="cd17470">
    <property type="entry name" value="T3SS_Flik_C"/>
    <property type="match status" value="1"/>
</dbReference>
<proteinExistence type="predicted"/>
<sequence length="497" mass="51321">MQIPLVLSTAPGPVRGQVTDATLPTGDLGNDFGGVMAMLQARTCEFDPGNAERAAEESDTKDESDEAEGRCTDEPAPFERPVDGASCLGLDGRTTDGAISTLIALPMARRSGVAFLPKSTVINGPELKADLKILPNDSQSVAGWSRGNGVDLSQTSLKASASIRFVSGDEPVPGGAAVQTADPKAAAAVVPSVQAARAGGPLSAAGPVGPDVEPTQLASEAIHTGLTGDDVWLSRVPAEAESKPLGNQSAVLDQKAFVDQLRLRGGARKGQHQSAESIGDGGRDGARPLEWRDGSMAGKDIAHSGPVVRAAPVLRGAAVVLTDLSANLSDVEAMELLPTSGGAERSLNVAPADTGPNRPQTPLLAQHVARQMSVSLHRQGEGTTEVALDPVELGRVRMRVTVLDQTVTMVVVADRPETADLMRRHVDVLQQEFKGLGYTSVTLAFGSGQDRSAAGSGGRAVPEGGLLEGTSSDEAVSAVPVRPPPRLTVDGSLDLRL</sequence>
<organism evidence="3 4">
    <name type="scientific">Loktanella atrilutea</name>
    <dbReference type="NCBI Taxonomy" id="366533"/>
    <lineage>
        <taxon>Bacteria</taxon>
        <taxon>Pseudomonadati</taxon>
        <taxon>Pseudomonadota</taxon>
        <taxon>Alphaproteobacteria</taxon>
        <taxon>Rhodobacterales</taxon>
        <taxon>Roseobacteraceae</taxon>
        <taxon>Loktanella</taxon>
    </lineage>
</organism>